<accession>A0A7J7EI16</accession>
<organism evidence="2 3">
    <name type="scientific">Diceros bicornis minor</name>
    <name type="common">South-central black rhinoceros</name>
    <dbReference type="NCBI Taxonomy" id="77932"/>
    <lineage>
        <taxon>Eukaryota</taxon>
        <taxon>Metazoa</taxon>
        <taxon>Chordata</taxon>
        <taxon>Craniata</taxon>
        <taxon>Vertebrata</taxon>
        <taxon>Euteleostomi</taxon>
        <taxon>Mammalia</taxon>
        <taxon>Eutheria</taxon>
        <taxon>Laurasiatheria</taxon>
        <taxon>Perissodactyla</taxon>
        <taxon>Rhinocerotidae</taxon>
        <taxon>Diceros</taxon>
    </lineage>
</organism>
<protein>
    <submittedName>
        <fullName evidence="2">Uncharacterized protein</fullName>
    </submittedName>
</protein>
<sequence length="121" mass="14374">MPTAKNNEEVRALSEMSNGQTIADNHTPKELEMKQEDVIEVFQEETGRIFSDTPRKVLISREINNKDMEKHIQQQSKQERVRVSHVLEYTQRTKAGRKLQHYYVHYEHMSAEDRKQLMSLF</sequence>
<feature type="compositionally biased region" description="Basic and acidic residues" evidence="1">
    <location>
        <begin position="1"/>
        <end position="12"/>
    </location>
</feature>
<name>A0A7J7EI16_DICBM</name>
<proteinExistence type="predicted"/>
<reference evidence="2 3" key="1">
    <citation type="journal article" date="2020" name="Mol. Biol. Evol.">
        <title>Interspecific Gene Flow and the Evolution of Specialization in Black and White Rhinoceros.</title>
        <authorList>
            <person name="Moodley Y."/>
            <person name="Westbury M.V."/>
            <person name="Russo I.M."/>
            <person name="Gopalakrishnan S."/>
            <person name="Rakotoarivelo A."/>
            <person name="Olsen R.A."/>
            <person name="Prost S."/>
            <person name="Tunstall T."/>
            <person name="Ryder O.A."/>
            <person name="Dalen L."/>
            <person name="Bruford M.W."/>
        </authorList>
    </citation>
    <scope>NUCLEOTIDE SEQUENCE [LARGE SCALE GENOMIC DNA]</scope>
    <source>
        <strain evidence="2">SBR-YM</strain>
        <tissue evidence="2">Skin</tissue>
    </source>
</reference>
<dbReference type="AlphaFoldDB" id="A0A7J7EI16"/>
<dbReference type="EMBL" id="JACDTQ010002873">
    <property type="protein sequence ID" value="KAF5915378.1"/>
    <property type="molecule type" value="Genomic_DNA"/>
</dbReference>
<evidence type="ECO:0000256" key="1">
    <source>
        <dbReference type="SAM" id="MobiDB-lite"/>
    </source>
</evidence>
<dbReference type="Proteomes" id="UP000551758">
    <property type="component" value="Unassembled WGS sequence"/>
</dbReference>
<evidence type="ECO:0000313" key="2">
    <source>
        <dbReference type="EMBL" id="KAF5915378.1"/>
    </source>
</evidence>
<gene>
    <name evidence="2" type="ORF">HPG69_012131</name>
</gene>
<evidence type="ECO:0000313" key="3">
    <source>
        <dbReference type="Proteomes" id="UP000551758"/>
    </source>
</evidence>
<keyword evidence="3" id="KW-1185">Reference proteome</keyword>
<comment type="caution">
    <text evidence="2">The sequence shown here is derived from an EMBL/GenBank/DDBJ whole genome shotgun (WGS) entry which is preliminary data.</text>
</comment>
<dbReference type="Gene3D" id="3.10.20.90">
    <property type="entry name" value="Phosphatidylinositol 3-kinase Catalytic Subunit, Chain A, domain 1"/>
    <property type="match status" value="1"/>
</dbReference>
<feature type="compositionally biased region" description="Polar residues" evidence="1">
    <location>
        <begin position="15"/>
        <end position="24"/>
    </location>
</feature>
<feature type="region of interest" description="Disordered" evidence="1">
    <location>
        <begin position="1"/>
        <end position="26"/>
    </location>
</feature>